<keyword evidence="2" id="KW-1185">Reference proteome</keyword>
<evidence type="ECO:0000313" key="1">
    <source>
        <dbReference type="EMBL" id="MDV3104131.1"/>
    </source>
</evidence>
<organism evidence="1 2">
    <name type="scientific">Thermococcus waiotapuensis</name>
    <dbReference type="NCBI Taxonomy" id="90909"/>
    <lineage>
        <taxon>Archaea</taxon>
        <taxon>Methanobacteriati</taxon>
        <taxon>Methanobacteriota</taxon>
        <taxon>Thermococci</taxon>
        <taxon>Thermococcales</taxon>
        <taxon>Thermococcaceae</taxon>
        <taxon>Thermococcus</taxon>
    </lineage>
</organism>
<accession>A0AAE4NXD4</accession>
<proteinExistence type="predicted"/>
<reference evidence="1 2" key="1">
    <citation type="submission" date="2023-08" db="EMBL/GenBank/DDBJ databases">
        <title>Draft genome sequence of Thermococcus waiotapuensis WT1T, a thermophilic sulphur-dependent archaeon from order Thermococcales.</title>
        <authorList>
            <person name="Manners S.H."/>
            <person name="Carere C.R."/>
            <person name="Dhami M.K."/>
            <person name="Dobson R.C.J."/>
            <person name="Stott M.B."/>
        </authorList>
    </citation>
    <scope>NUCLEOTIDE SEQUENCE [LARGE SCALE GENOMIC DNA]</scope>
    <source>
        <strain evidence="1 2">WT1</strain>
    </source>
</reference>
<gene>
    <name evidence="1" type="ORF">RBI02_06205</name>
</gene>
<name>A0AAE4NXD4_9EURY</name>
<dbReference type="AlphaFoldDB" id="A0AAE4NXD4"/>
<protein>
    <submittedName>
        <fullName evidence="1">Uncharacterized protein</fullName>
    </submittedName>
</protein>
<comment type="caution">
    <text evidence="1">The sequence shown here is derived from an EMBL/GenBank/DDBJ whole genome shotgun (WGS) entry which is preliminary data.</text>
</comment>
<evidence type="ECO:0000313" key="2">
    <source>
        <dbReference type="Proteomes" id="UP001245683"/>
    </source>
</evidence>
<dbReference type="EMBL" id="JAVDZE010000002">
    <property type="protein sequence ID" value="MDV3104131.1"/>
    <property type="molecule type" value="Genomic_DNA"/>
</dbReference>
<dbReference type="RefSeq" id="WP_315341898.1">
    <property type="nucleotide sequence ID" value="NZ_JAVDZE010000002.1"/>
</dbReference>
<dbReference type="Proteomes" id="UP001245683">
    <property type="component" value="Unassembled WGS sequence"/>
</dbReference>
<sequence>MIPMGIKHLIVGFVVYLLVALPLSAATVIGKSDAKAADSTKELFLREIQVVDNVVALSWEVPGSCTSGDVEVWFSKTGDTVDNTVSLGHAEFPHHLLVTLTPRRDSDGRPWWITVVVKTSCGIYKGEYVLQDESLGPAPIPGHKEIYPRFLPALGEAILIILTVATTSYDVKEAYTTCTHEGFSRKCKAKVSWAVIDITPVGKIGDGIKIIRHAGEVVAVSKRTFEILKDLKLVEVSEDGWKSIERFKPVIDDIIKHGDDVAKVLHELKEMGIPVEIINNEIKHGATLKEILENVKCLLSLGLDEGRLGRVIEYEAEHGITIAALKDYANNLIEMGVSKEEAGYVIAEAAEHGASASALTQGLEMFLDSILEAPIDIPGMGYKVVLEKGNEKWGLIHAYIRHVRGYEMEDSGITTFWPMWQKIVEPKTGRVVQLPKVFRDERELRGFLDGVLEKALNDPKYAGKFKEGSVTLTVELSEVGVYKQGITSIEFAFEYKNGVYYLKTVYPKTGYNVWAYKAWKKTIEPVG</sequence>